<sequence length="1687" mass="185228">MTDARARRAVAAIWAATRAAAARARSSTSASSSSSSSSSSGSAGGRVGRRERRVADPTRQWRRGYDSRPPRIVRGTRLDPAPTTSAPSASSSSAPAASAPTARELREQAANEKLATSLGLDPKLVPWDPDAAIRALASEPAPRWALHKEWARVVPAALRTAPRSYPDHNLIVQTQRRVGDPVAAPADGKAGATRSNPSGAGVTNEKTEAQRDPRALEAYKWLNAALGDDGYASGHDVYVTCQVIAPPPRARSLAGGFLTRRSGKNVNGWNHLYNVRSQAKQQISITDEGEILLDHVAINALVCRETFVAAEENSTLYLTIAGSENNWEGHALHAELAKRINAIGEQLQIKEDKYEENPIAMLHPSRMSLTWAGLGWDGKELKLNKWRHPHSANVVYIMPPPSVSSVASASAAATTLLKHEEKVVEDIIEAMKFTRRTGVKLIVAGLELQGYHARRAVSRAAAAAADSTSNSNSNSNSNSSNSNSNSSTEAFPSPFALREDEVEGLSAIDVHWRLQREDVVEAAAEAARRRSAFAQHCRREQIQEYWLRDWTHEGKTLGDVNHAILEETMSLPDAKRWFEGFAKPYLDSNSKKITHADALDKSIDNTFFLPSWFSDRSREHGKNYVRRNAVPCMEATLKFLNEDGYDERDAMKDLAERRDATYGWPVACAEERLSHAEEGDRIGEEKYLAKVKEESSVAVDLHVRDPPELYLAFKQFRDNYQLIADRNRLGSKALINQLMLDTVEGKIERVETGDVPAGVTEFAPLFDGTIELMDRDMRALRHELTSETRRMWYQAALTDTDPIIRLSDSITQRCEASRETLRTLRIKYADAIEKLQKYNAETEVGITRGELSEEETGTMLEEATFSVGDSEAAFSASAWRARLKNLEKLRGELRALVGGAATELDDDESALDDFDDEFELNGAEEDGESVWRASAPSKPSKPSPRWVLEHGGRARPRISVETSAAGADKGEGEGEGASSSFVVDDENVSFDLAGYNDLLGKDDIGAPGPGPGFLFQGTLESFSVKPTEETRPSPGSRRPMTDEDLAVPREWERLNAASREALRRASRLRKQIAAAVDLIAATDKIDPSGIRQAIENAKARGAPRTTVKAAEDKLVELESEIAAFIRKRRSGDSLLPPPKRGWSGAGKSIWYNTKVELGRGSLGTAVYAGVYDEKAGSTSVVRRPAAIKRIPLPPGERGATMRALVEREVALHRHLNQNSNRVTFLFDVHLDAADAVFTAMERCGESLAQWLRNAPGGRVADLPVKERMDAAEALANAVADVHAAGVTHNDIKPDNCLRAATGEFKLADLGLGVRMKQADRGDDDNQYSMTTFAGYGVNVQMQGRPPEVLQGGALTSKVDVWSLGQLIYTTLTGSTSPYRDPKDKNTAGIEGLYENQRIINGKFDLVALQTAKLPRRVAAAARVIVSEMLQPDPTDRPTARDVADGPMFWSPERCVQAIRDVYDARIMQTQYPREVDEVELMTEALGGVKKNRKAGLAAGRRLLGWKQFIVPELLNKMKKRSRQEFYATGKVAKGFKTKGELAAEAKAEAKAEAAAIAKGRKARKNAGSDDDGGGDGTGFDDSVRDLIRFVRNLHEHPPFETERYAMIKALGAEGTHLSTLKVGLGITAEGGDQWTQARRVVEAYFTHVFPELPLLAHHALKRGKEKMKEKVARQARIKERAQDRFRG</sequence>
<dbReference type="GO" id="GO:0051082">
    <property type="term" value="F:unfolded protein binding"/>
    <property type="evidence" value="ECO:0007669"/>
    <property type="project" value="TreeGrafter"/>
</dbReference>
<dbReference type="Pfam" id="PF00069">
    <property type="entry name" value="Pkinase"/>
    <property type="match status" value="1"/>
</dbReference>
<feature type="region of interest" description="Disordered" evidence="1">
    <location>
        <begin position="181"/>
        <end position="210"/>
    </location>
</feature>
<dbReference type="SMART" id="SM00220">
    <property type="entry name" value="S_TKc"/>
    <property type="match status" value="1"/>
</dbReference>
<evidence type="ECO:0000313" key="4">
    <source>
        <dbReference type="Proteomes" id="UP000001876"/>
    </source>
</evidence>
<organism evidence="4">
    <name type="scientific">Micromonas pusilla (strain CCMP1545)</name>
    <name type="common">Picoplanktonic green alga</name>
    <dbReference type="NCBI Taxonomy" id="564608"/>
    <lineage>
        <taxon>Eukaryota</taxon>
        <taxon>Viridiplantae</taxon>
        <taxon>Chlorophyta</taxon>
        <taxon>Mamiellophyceae</taxon>
        <taxon>Mamiellales</taxon>
        <taxon>Mamiellaceae</taxon>
        <taxon>Micromonas</taxon>
    </lineage>
</organism>
<name>C1MGI9_MICPC</name>
<evidence type="ECO:0000313" key="3">
    <source>
        <dbReference type="EMBL" id="EEH60035.1"/>
    </source>
</evidence>
<evidence type="ECO:0000256" key="1">
    <source>
        <dbReference type="SAM" id="MobiDB-lite"/>
    </source>
</evidence>
<dbReference type="InterPro" id="IPR045133">
    <property type="entry name" value="IRE1/2-like"/>
</dbReference>
<dbReference type="PANTHER" id="PTHR13954">
    <property type="entry name" value="IRE1-RELATED"/>
    <property type="match status" value="1"/>
</dbReference>
<dbReference type="EMBL" id="GG663735">
    <property type="protein sequence ID" value="EEH60035.1"/>
    <property type="molecule type" value="Genomic_DNA"/>
</dbReference>
<feature type="region of interest" description="Disordered" evidence="1">
    <location>
        <begin position="466"/>
        <end position="491"/>
    </location>
</feature>
<dbReference type="Proteomes" id="UP000001876">
    <property type="component" value="Unassembled WGS sequence"/>
</dbReference>
<dbReference type="InterPro" id="IPR011009">
    <property type="entry name" value="Kinase-like_dom_sf"/>
</dbReference>
<feature type="domain" description="Protein kinase" evidence="2">
    <location>
        <begin position="1151"/>
        <end position="1448"/>
    </location>
</feature>
<dbReference type="PANTHER" id="PTHR13954:SF6">
    <property type="entry name" value="NON-SPECIFIC SERINE_THREONINE PROTEIN KINASE"/>
    <property type="match status" value="1"/>
</dbReference>
<gene>
    <name evidence="3" type="ORF">MICPUCDRAFT_49830</name>
</gene>
<dbReference type="Gene3D" id="1.10.510.10">
    <property type="entry name" value="Transferase(Phosphotransferase) domain 1"/>
    <property type="match status" value="1"/>
</dbReference>
<keyword evidence="4" id="KW-1185">Reference proteome</keyword>
<dbReference type="RefSeq" id="XP_003054783.1">
    <property type="nucleotide sequence ID" value="XM_003054737.1"/>
</dbReference>
<feature type="compositionally biased region" description="Low complexity" evidence="1">
    <location>
        <begin position="16"/>
        <end position="41"/>
    </location>
</feature>
<accession>C1MGI9</accession>
<dbReference type="OrthoDB" id="495185at2759"/>
<dbReference type="eggNOG" id="KOG1027">
    <property type="taxonomic scope" value="Eukaryota"/>
</dbReference>
<feature type="region of interest" description="Disordered" evidence="1">
    <location>
        <begin position="921"/>
        <end position="979"/>
    </location>
</feature>
<dbReference type="GeneID" id="9680419"/>
<protein>
    <submittedName>
        <fullName evidence="3">Predicted protein</fullName>
    </submittedName>
</protein>
<dbReference type="GO" id="GO:0036498">
    <property type="term" value="P:IRE1-mediated unfolded protein response"/>
    <property type="evidence" value="ECO:0007669"/>
    <property type="project" value="TreeGrafter"/>
</dbReference>
<dbReference type="GO" id="GO:1990604">
    <property type="term" value="C:IRE1-TRAF2-ASK1 complex"/>
    <property type="evidence" value="ECO:0007669"/>
    <property type="project" value="TreeGrafter"/>
</dbReference>
<feature type="region of interest" description="Disordered" evidence="1">
    <location>
        <begin position="16"/>
        <end position="105"/>
    </location>
</feature>
<evidence type="ECO:0000259" key="2">
    <source>
        <dbReference type="PROSITE" id="PS50011"/>
    </source>
</evidence>
<proteinExistence type="predicted"/>
<feature type="region of interest" description="Disordered" evidence="1">
    <location>
        <begin position="1558"/>
        <end position="1577"/>
    </location>
</feature>
<feature type="compositionally biased region" description="Low complexity" evidence="1">
    <location>
        <begin position="466"/>
        <end position="487"/>
    </location>
</feature>
<dbReference type="SUPFAM" id="SSF56112">
    <property type="entry name" value="Protein kinase-like (PK-like)"/>
    <property type="match status" value="1"/>
</dbReference>
<dbReference type="InterPro" id="IPR000719">
    <property type="entry name" value="Prot_kinase_dom"/>
</dbReference>
<feature type="compositionally biased region" description="Low complexity" evidence="1">
    <location>
        <begin position="933"/>
        <end position="944"/>
    </location>
</feature>
<dbReference type="OMA" id="FTAMERC"/>
<dbReference type="STRING" id="564608.C1MGI9"/>
<dbReference type="GO" id="GO:0004674">
    <property type="term" value="F:protein serine/threonine kinase activity"/>
    <property type="evidence" value="ECO:0007669"/>
    <property type="project" value="InterPro"/>
</dbReference>
<reference evidence="3 4" key="1">
    <citation type="journal article" date="2009" name="Science">
        <title>Green evolution and dynamic adaptations revealed by genomes of the marine picoeukaryotes Micromonas.</title>
        <authorList>
            <person name="Worden A.Z."/>
            <person name="Lee J.H."/>
            <person name="Mock T."/>
            <person name="Rouze P."/>
            <person name="Simmons M.P."/>
            <person name="Aerts A.L."/>
            <person name="Allen A.E."/>
            <person name="Cuvelier M.L."/>
            <person name="Derelle E."/>
            <person name="Everett M.V."/>
            <person name="Foulon E."/>
            <person name="Grimwood J."/>
            <person name="Gundlach H."/>
            <person name="Henrissat B."/>
            <person name="Napoli C."/>
            <person name="McDonald S.M."/>
            <person name="Parker M.S."/>
            <person name="Rombauts S."/>
            <person name="Salamov A."/>
            <person name="Von Dassow P."/>
            <person name="Badger J.H."/>
            <person name="Coutinho P.M."/>
            <person name="Demir E."/>
            <person name="Dubchak I."/>
            <person name="Gentemann C."/>
            <person name="Eikrem W."/>
            <person name="Gready J.E."/>
            <person name="John U."/>
            <person name="Lanier W."/>
            <person name="Lindquist E.A."/>
            <person name="Lucas S."/>
            <person name="Mayer K.F."/>
            <person name="Moreau H."/>
            <person name="Not F."/>
            <person name="Otillar R."/>
            <person name="Panaud O."/>
            <person name="Pangilinan J."/>
            <person name="Paulsen I."/>
            <person name="Piegu B."/>
            <person name="Poliakov A."/>
            <person name="Robbens S."/>
            <person name="Schmutz J."/>
            <person name="Toulza E."/>
            <person name="Wyss T."/>
            <person name="Zelensky A."/>
            <person name="Zhou K."/>
            <person name="Armbrust E.V."/>
            <person name="Bhattacharya D."/>
            <person name="Goodenough U.W."/>
            <person name="Van de Peer Y."/>
            <person name="Grigoriev I.V."/>
        </authorList>
    </citation>
    <scope>NUCLEOTIDE SEQUENCE [LARGE SCALE GENOMIC DNA]</scope>
    <source>
        <strain evidence="3 4">CCMP1545</strain>
    </source>
</reference>
<dbReference type="GO" id="GO:0004521">
    <property type="term" value="F:RNA endonuclease activity"/>
    <property type="evidence" value="ECO:0007669"/>
    <property type="project" value="InterPro"/>
</dbReference>
<dbReference type="KEGG" id="mpp:MICPUCDRAFT_49830"/>
<dbReference type="GO" id="GO:0005524">
    <property type="term" value="F:ATP binding"/>
    <property type="evidence" value="ECO:0007669"/>
    <property type="project" value="InterPro"/>
</dbReference>
<dbReference type="PROSITE" id="PS50011">
    <property type="entry name" value="PROTEIN_KINASE_DOM"/>
    <property type="match status" value="1"/>
</dbReference>
<feature type="compositionally biased region" description="Low complexity" evidence="1">
    <location>
        <begin position="80"/>
        <end position="102"/>
    </location>
</feature>